<reference evidence="1" key="1">
    <citation type="submission" date="2020-08" db="EMBL/GenBank/DDBJ databases">
        <title>Multicomponent nature underlies the extraordinary mechanical properties of spider dragline silk.</title>
        <authorList>
            <person name="Kono N."/>
            <person name="Nakamura H."/>
            <person name="Mori M."/>
            <person name="Yoshida Y."/>
            <person name="Ohtoshi R."/>
            <person name="Malay A.D."/>
            <person name="Moran D.A.P."/>
            <person name="Tomita M."/>
            <person name="Numata K."/>
            <person name="Arakawa K."/>
        </authorList>
    </citation>
    <scope>NUCLEOTIDE SEQUENCE</scope>
</reference>
<dbReference type="AlphaFoldDB" id="A0A8X6MC51"/>
<dbReference type="EMBL" id="BMAV01025255">
    <property type="protein sequence ID" value="GFS40038.1"/>
    <property type="molecule type" value="Genomic_DNA"/>
</dbReference>
<proteinExistence type="predicted"/>
<evidence type="ECO:0000313" key="2">
    <source>
        <dbReference type="Proteomes" id="UP000886998"/>
    </source>
</evidence>
<comment type="caution">
    <text evidence="1">The sequence shown here is derived from an EMBL/GenBank/DDBJ whole genome shotgun (WGS) entry which is preliminary data.</text>
</comment>
<sequence>MAVCNYRNVTEGGFGQKVFVLSARCPMGPSKIVADCTKEVALGKIGFGLWELAREGQKKESSLKRASSDGEEKTGENCGDLLRAMSNKTCYVIRSTCPRQVILRPPVGRGLLHSRPDTCAPATRLRLLKKRCTVFGNESRDLGDKVDVLRSIAFCLKF</sequence>
<dbReference type="Proteomes" id="UP000886998">
    <property type="component" value="Unassembled WGS sequence"/>
</dbReference>
<dbReference type="OrthoDB" id="6443903at2759"/>
<protein>
    <submittedName>
        <fullName evidence="1">Uncharacterized protein</fullName>
    </submittedName>
</protein>
<accession>A0A8X6MC51</accession>
<keyword evidence="2" id="KW-1185">Reference proteome</keyword>
<organism evidence="1 2">
    <name type="scientific">Trichonephila inaurata madagascariensis</name>
    <dbReference type="NCBI Taxonomy" id="2747483"/>
    <lineage>
        <taxon>Eukaryota</taxon>
        <taxon>Metazoa</taxon>
        <taxon>Ecdysozoa</taxon>
        <taxon>Arthropoda</taxon>
        <taxon>Chelicerata</taxon>
        <taxon>Arachnida</taxon>
        <taxon>Araneae</taxon>
        <taxon>Araneomorphae</taxon>
        <taxon>Entelegynae</taxon>
        <taxon>Araneoidea</taxon>
        <taxon>Nephilidae</taxon>
        <taxon>Trichonephila</taxon>
        <taxon>Trichonephila inaurata</taxon>
    </lineage>
</organism>
<name>A0A8X6MC51_9ARAC</name>
<evidence type="ECO:0000313" key="1">
    <source>
        <dbReference type="EMBL" id="GFS40038.1"/>
    </source>
</evidence>
<gene>
    <name evidence="1" type="ORF">TNIN_371831</name>
</gene>